<evidence type="ECO:0000313" key="2">
    <source>
        <dbReference type="EMBL" id="KAB8077166.1"/>
    </source>
</evidence>
<dbReference type="Proteomes" id="UP000326565">
    <property type="component" value="Unassembled WGS sequence"/>
</dbReference>
<feature type="transmembrane region" description="Helical" evidence="1">
    <location>
        <begin position="50"/>
        <end position="73"/>
    </location>
</feature>
<proteinExistence type="predicted"/>
<dbReference type="AlphaFoldDB" id="A0A5N5X901"/>
<keyword evidence="1" id="KW-0812">Transmembrane</keyword>
<evidence type="ECO:0000256" key="1">
    <source>
        <dbReference type="SAM" id="Phobius"/>
    </source>
</evidence>
<name>A0A5N5X901_9EURO</name>
<organism evidence="2 3">
    <name type="scientific">Aspergillus leporis</name>
    <dbReference type="NCBI Taxonomy" id="41062"/>
    <lineage>
        <taxon>Eukaryota</taxon>
        <taxon>Fungi</taxon>
        <taxon>Dikarya</taxon>
        <taxon>Ascomycota</taxon>
        <taxon>Pezizomycotina</taxon>
        <taxon>Eurotiomycetes</taxon>
        <taxon>Eurotiomycetidae</taxon>
        <taxon>Eurotiales</taxon>
        <taxon>Aspergillaceae</taxon>
        <taxon>Aspergillus</taxon>
        <taxon>Aspergillus subgen. Circumdati</taxon>
    </lineage>
</organism>
<protein>
    <submittedName>
        <fullName evidence="2">Uncharacterized protein</fullName>
    </submittedName>
</protein>
<evidence type="ECO:0000313" key="3">
    <source>
        <dbReference type="Proteomes" id="UP000326565"/>
    </source>
</evidence>
<sequence>MWRWDSGKGGNPFTLVSDTRYSYCDKTKYIDGNGGAPYSFPLLDGRGGGIAAWNIVAIVFDFCTNSVFWWNLLSSQRGQPERSYLILR</sequence>
<dbReference type="EMBL" id="ML732172">
    <property type="protein sequence ID" value="KAB8077166.1"/>
    <property type="molecule type" value="Genomic_DNA"/>
</dbReference>
<keyword evidence="1" id="KW-1133">Transmembrane helix</keyword>
<keyword evidence="1" id="KW-0472">Membrane</keyword>
<keyword evidence="3" id="KW-1185">Reference proteome</keyword>
<reference evidence="2 3" key="1">
    <citation type="submission" date="2019-04" db="EMBL/GenBank/DDBJ databases">
        <title>Friends and foes A comparative genomics study of 23 Aspergillus species from section Flavi.</title>
        <authorList>
            <consortium name="DOE Joint Genome Institute"/>
            <person name="Kjaerbolling I."/>
            <person name="Vesth T."/>
            <person name="Frisvad J.C."/>
            <person name="Nybo J.L."/>
            <person name="Theobald S."/>
            <person name="Kildgaard S."/>
            <person name="Isbrandt T."/>
            <person name="Kuo A."/>
            <person name="Sato A."/>
            <person name="Lyhne E.K."/>
            <person name="Kogle M.E."/>
            <person name="Wiebenga A."/>
            <person name="Kun R.S."/>
            <person name="Lubbers R.J."/>
            <person name="Makela M.R."/>
            <person name="Barry K."/>
            <person name="Chovatia M."/>
            <person name="Clum A."/>
            <person name="Daum C."/>
            <person name="Haridas S."/>
            <person name="He G."/>
            <person name="LaButti K."/>
            <person name="Lipzen A."/>
            <person name="Mondo S."/>
            <person name="Riley R."/>
            <person name="Salamov A."/>
            <person name="Simmons B.A."/>
            <person name="Magnuson J.K."/>
            <person name="Henrissat B."/>
            <person name="Mortensen U.H."/>
            <person name="Larsen T.O."/>
            <person name="Devries R.P."/>
            <person name="Grigoriev I.V."/>
            <person name="Machida M."/>
            <person name="Baker S.E."/>
            <person name="Andersen M.R."/>
        </authorList>
    </citation>
    <scope>NUCLEOTIDE SEQUENCE [LARGE SCALE GENOMIC DNA]</scope>
    <source>
        <strain evidence="2 3">CBS 151.66</strain>
    </source>
</reference>
<gene>
    <name evidence="2" type="ORF">BDV29DRAFT_68525</name>
</gene>
<accession>A0A5N5X901</accession>